<protein>
    <submittedName>
        <fullName evidence="1">Uncharacterized protein</fullName>
    </submittedName>
</protein>
<gene>
    <name evidence="1" type="ORF">KI387_009664</name>
</gene>
<feature type="non-terminal residue" evidence="1">
    <location>
        <position position="83"/>
    </location>
</feature>
<reference evidence="1 2" key="1">
    <citation type="journal article" date="2021" name="Nat. Plants">
        <title>The Taxus genome provides insights into paclitaxel biosynthesis.</title>
        <authorList>
            <person name="Xiong X."/>
            <person name="Gou J."/>
            <person name="Liao Q."/>
            <person name="Li Y."/>
            <person name="Zhou Q."/>
            <person name="Bi G."/>
            <person name="Li C."/>
            <person name="Du R."/>
            <person name="Wang X."/>
            <person name="Sun T."/>
            <person name="Guo L."/>
            <person name="Liang H."/>
            <person name="Lu P."/>
            <person name="Wu Y."/>
            <person name="Zhang Z."/>
            <person name="Ro D.K."/>
            <person name="Shang Y."/>
            <person name="Huang S."/>
            <person name="Yan J."/>
        </authorList>
    </citation>
    <scope>NUCLEOTIDE SEQUENCE [LARGE SCALE GENOMIC DNA]</scope>
    <source>
        <strain evidence="1">Ta-2019</strain>
    </source>
</reference>
<dbReference type="PANTHER" id="PTHR48475">
    <property type="entry name" value="RIBONUCLEASE H"/>
    <property type="match status" value="1"/>
</dbReference>
<name>A0AA38FJS4_TAXCH</name>
<dbReference type="AlphaFoldDB" id="A0AA38FJS4"/>
<proteinExistence type="predicted"/>
<evidence type="ECO:0000313" key="2">
    <source>
        <dbReference type="Proteomes" id="UP000824469"/>
    </source>
</evidence>
<comment type="caution">
    <text evidence="1">The sequence shown here is derived from an EMBL/GenBank/DDBJ whole genome shotgun (WGS) entry which is preliminary data.</text>
</comment>
<sequence length="83" mass="9978">ECVYYIETRPAISECPWYTDIINYIMDHTYAETVTPQQRRRLRIIVAKYVIIDQVLYRKDIDGMLLRCVDTEESKRILHESHS</sequence>
<dbReference type="Proteomes" id="UP000824469">
    <property type="component" value="Unassembled WGS sequence"/>
</dbReference>
<accession>A0AA38FJS4</accession>
<dbReference type="EMBL" id="JAHRHJ020000008">
    <property type="protein sequence ID" value="KAH9305260.1"/>
    <property type="molecule type" value="Genomic_DNA"/>
</dbReference>
<organism evidence="1 2">
    <name type="scientific">Taxus chinensis</name>
    <name type="common">Chinese yew</name>
    <name type="synonym">Taxus wallichiana var. chinensis</name>
    <dbReference type="NCBI Taxonomy" id="29808"/>
    <lineage>
        <taxon>Eukaryota</taxon>
        <taxon>Viridiplantae</taxon>
        <taxon>Streptophyta</taxon>
        <taxon>Embryophyta</taxon>
        <taxon>Tracheophyta</taxon>
        <taxon>Spermatophyta</taxon>
        <taxon>Pinopsida</taxon>
        <taxon>Pinidae</taxon>
        <taxon>Conifers II</taxon>
        <taxon>Cupressales</taxon>
        <taxon>Taxaceae</taxon>
        <taxon>Taxus</taxon>
    </lineage>
</organism>
<evidence type="ECO:0000313" key="1">
    <source>
        <dbReference type="EMBL" id="KAH9305260.1"/>
    </source>
</evidence>
<feature type="non-terminal residue" evidence="1">
    <location>
        <position position="1"/>
    </location>
</feature>
<dbReference type="PANTHER" id="PTHR48475:SF1">
    <property type="entry name" value="RNASE H TYPE-1 DOMAIN-CONTAINING PROTEIN"/>
    <property type="match status" value="1"/>
</dbReference>
<keyword evidence="2" id="KW-1185">Reference proteome</keyword>